<feature type="transmembrane region" description="Helical" evidence="4">
    <location>
        <begin position="7"/>
        <end position="25"/>
    </location>
</feature>
<keyword evidence="4" id="KW-0812">Transmembrane</keyword>
<keyword evidence="1" id="KW-0808">Transferase</keyword>
<proteinExistence type="predicted"/>
<dbReference type="Pfam" id="PF02518">
    <property type="entry name" value="HATPase_c"/>
    <property type="match status" value="1"/>
</dbReference>
<evidence type="ECO:0000256" key="3">
    <source>
        <dbReference type="ARBA" id="ARBA00023012"/>
    </source>
</evidence>
<dbReference type="Proteomes" id="UP000542674">
    <property type="component" value="Unassembled WGS sequence"/>
</dbReference>
<dbReference type="PIRSF" id="PIRSF037434">
    <property type="entry name" value="STHK_ChrS"/>
    <property type="match status" value="1"/>
</dbReference>
<dbReference type="GO" id="GO:0016020">
    <property type="term" value="C:membrane"/>
    <property type="evidence" value="ECO:0007669"/>
    <property type="project" value="InterPro"/>
</dbReference>
<keyword evidence="2 6" id="KW-0418">Kinase</keyword>
<dbReference type="InterPro" id="IPR017205">
    <property type="entry name" value="Sig_transdc_His_kinase_ChrS"/>
</dbReference>
<protein>
    <submittedName>
        <fullName evidence="6">Signal transduction histidine kinase</fullName>
    </submittedName>
</protein>
<evidence type="ECO:0000259" key="5">
    <source>
        <dbReference type="SMART" id="SM00387"/>
    </source>
</evidence>
<feature type="transmembrane region" description="Helical" evidence="4">
    <location>
        <begin position="98"/>
        <end position="116"/>
    </location>
</feature>
<name>A0A7W7T8V7_9PSEU</name>
<dbReference type="InterPro" id="IPR003594">
    <property type="entry name" value="HATPase_dom"/>
</dbReference>
<dbReference type="GO" id="GO:0000155">
    <property type="term" value="F:phosphorelay sensor kinase activity"/>
    <property type="evidence" value="ECO:0007669"/>
    <property type="project" value="InterPro"/>
</dbReference>
<dbReference type="CDD" id="cd16917">
    <property type="entry name" value="HATPase_UhpB-NarQ-NarX-like"/>
    <property type="match status" value="1"/>
</dbReference>
<accession>A0A7W7T8V7</accession>
<reference evidence="6 7" key="1">
    <citation type="submission" date="2020-08" db="EMBL/GenBank/DDBJ databases">
        <title>Sequencing the genomes of 1000 actinobacteria strains.</title>
        <authorList>
            <person name="Klenk H.-P."/>
        </authorList>
    </citation>
    <scope>NUCLEOTIDE SEQUENCE [LARGE SCALE GENOMIC DNA]</scope>
    <source>
        <strain evidence="6 7">DSM 45084</strain>
    </source>
</reference>
<dbReference type="Gene3D" id="3.30.565.10">
    <property type="entry name" value="Histidine kinase-like ATPase, C-terminal domain"/>
    <property type="match status" value="1"/>
</dbReference>
<sequence>MDDFSATRNLAALGVVLLGAVWFALRPPVLYLPVLLVLFVGAEWLNPWTTFTLFAVLPQVYARLPELRAFLVMTLFAATPWATWYAKTGDPRGMLPTTLSIVLFSQLFSWVLTVIAERNRAIAELSRNAGVAAERERLSAEIHDTLAQGFTSIVTLVQAARSDPEGGARHLDLALRTAKENLAEARALVAALAPAALDGSLAQALDRLVARLEEDGISGAFSVSGTKSLPTTVEVVLLRAAQEALTNVRKHSGAALVVVDLTVTDDRAVLTVHDDGAGFGENPEGFGLRGMRNRVEQVGGTVSATDSDGAVVVVEVPL</sequence>
<keyword evidence="4" id="KW-1133">Transmembrane helix</keyword>
<dbReference type="InterPro" id="IPR036890">
    <property type="entry name" value="HATPase_C_sf"/>
</dbReference>
<dbReference type="InterPro" id="IPR050482">
    <property type="entry name" value="Sensor_HK_TwoCompSys"/>
</dbReference>
<evidence type="ECO:0000313" key="6">
    <source>
        <dbReference type="EMBL" id="MBB4968713.1"/>
    </source>
</evidence>
<dbReference type="InterPro" id="IPR011712">
    <property type="entry name" value="Sig_transdc_His_kin_sub3_dim/P"/>
</dbReference>
<keyword evidence="7" id="KW-1185">Reference proteome</keyword>
<feature type="domain" description="Histidine kinase/HSP90-like ATPase" evidence="5">
    <location>
        <begin position="232"/>
        <end position="318"/>
    </location>
</feature>
<evidence type="ECO:0000313" key="7">
    <source>
        <dbReference type="Proteomes" id="UP000542674"/>
    </source>
</evidence>
<dbReference type="AlphaFoldDB" id="A0A7W7T8V7"/>
<evidence type="ECO:0000256" key="2">
    <source>
        <dbReference type="ARBA" id="ARBA00022777"/>
    </source>
</evidence>
<feature type="transmembrane region" description="Helical" evidence="4">
    <location>
        <begin position="31"/>
        <end position="57"/>
    </location>
</feature>
<evidence type="ECO:0000256" key="1">
    <source>
        <dbReference type="ARBA" id="ARBA00022679"/>
    </source>
</evidence>
<dbReference type="EMBL" id="JACHJS010000001">
    <property type="protein sequence ID" value="MBB4968713.1"/>
    <property type="molecule type" value="Genomic_DNA"/>
</dbReference>
<gene>
    <name evidence="6" type="ORF">F4559_006072</name>
</gene>
<keyword evidence="4" id="KW-0472">Membrane</keyword>
<dbReference type="Gene3D" id="1.20.5.1930">
    <property type="match status" value="1"/>
</dbReference>
<evidence type="ECO:0000256" key="4">
    <source>
        <dbReference type="SAM" id="Phobius"/>
    </source>
</evidence>
<dbReference type="PANTHER" id="PTHR24421">
    <property type="entry name" value="NITRATE/NITRITE SENSOR PROTEIN NARX-RELATED"/>
    <property type="match status" value="1"/>
</dbReference>
<comment type="caution">
    <text evidence="6">The sequence shown here is derived from an EMBL/GenBank/DDBJ whole genome shotgun (WGS) entry which is preliminary data.</text>
</comment>
<dbReference type="PANTHER" id="PTHR24421:SF62">
    <property type="entry name" value="SENSORY TRANSDUCTION HISTIDINE KINASE"/>
    <property type="match status" value="1"/>
</dbReference>
<organism evidence="6 7">
    <name type="scientific">Saccharothrix violaceirubra</name>
    <dbReference type="NCBI Taxonomy" id="413306"/>
    <lineage>
        <taxon>Bacteria</taxon>
        <taxon>Bacillati</taxon>
        <taxon>Actinomycetota</taxon>
        <taxon>Actinomycetes</taxon>
        <taxon>Pseudonocardiales</taxon>
        <taxon>Pseudonocardiaceae</taxon>
        <taxon>Saccharothrix</taxon>
    </lineage>
</organism>
<dbReference type="GO" id="GO:0046983">
    <property type="term" value="F:protein dimerization activity"/>
    <property type="evidence" value="ECO:0007669"/>
    <property type="project" value="InterPro"/>
</dbReference>
<dbReference type="RefSeq" id="WP_184674476.1">
    <property type="nucleotide sequence ID" value="NZ_BAABAI010000006.1"/>
</dbReference>
<dbReference type="SUPFAM" id="SSF55874">
    <property type="entry name" value="ATPase domain of HSP90 chaperone/DNA topoisomerase II/histidine kinase"/>
    <property type="match status" value="1"/>
</dbReference>
<dbReference type="Pfam" id="PF07730">
    <property type="entry name" value="HisKA_3"/>
    <property type="match status" value="1"/>
</dbReference>
<feature type="transmembrane region" description="Helical" evidence="4">
    <location>
        <begin position="69"/>
        <end position="86"/>
    </location>
</feature>
<dbReference type="SMART" id="SM00387">
    <property type="entry name" value="HATPase_c"/>
    <property type="match status" value="1"/>
</dbReference>
<keyword evidence="3" id="KW-0902">Two-component regulatory system</keyword>